<keyword evidence="1" id="KW-0677">Repeat</keyword>
<dbReference type="EMBL" id="CP000099">
    <property type="protein sequence ID" value="AAZ72485.1"/>
    <property type="molecule type" value="Genomic_DNA"/>
</dbReference>
<dbReference type="KEGG" id="mba:Mbar_A3620"/>
<feature type="domain" description="PKD" evidence="2">
    <location>
        <begin position="340"/>
        <end position="423"/>
    </location>
</feature>
<dbReference type="InterPro" id="IPR035986">
    <property type="entry name" value="PKD_dom_sf"/>
</dbReference>
<dbReference type="Gene3D" id="2.60.40.10">
    <property type="entry name" value="Immunoglobulins"/>
    <property type="match status" value="5"/>
</dbReference>
<dbReference type="Pfam" id="PF01436">
    <property type="entry name" value="NHL"/>
    <property type="match status" value="6"/>
</dbReference>
<dbReference type="PANTHER" id="PTHR24104:SF25">
    <property type="entry name" value="PROTEIN LIN-41"/>
    <property type="match status" value="1"/>
</dbReference>
<dbReference type="GO" id="GO:0008270">
    <property type="term" value="F:zinc ion binding"/>
    <property type="evidence" value="ECO:0007669"/>
    <property type="project" value="UniProtKB-KW"/>
</dbReference>
<feature type="domain" description="PKD" evidence="2">
    <location>
        <begin position="425"/>
        <end position="508"/>
    </location>
</feature>
<accession>Q465F7</accession>
<name>Q465F7_METBF</name>
<dbReference type="PROSITE" id="PS51125">
    <property type="entry name" value="NHL"/>
    <property type="match status" value="6"/>
</dbReference>
<dbReference type="PROSITE" id="PS50093">
    <property type="entry name" value="PKD"/>
    <property type="match status" value="5"/>
</dbReference>
<dbReference type="Gene3D" id="2.40.10.500">
    <property type="match status" value="1"/>
</dbReference>
<dbReference type="Pfam" id="PF18911">
    <property type="entry name" value="PKD_4"/>
    <property type="match status" value="5"/>
</dbReference>
<organism evidence="3">
    <name type="scientific">Methanosarcina barkeri (strain Fusaro / DSM 804)</name>
    <dbReference type="NCBI Taxonomy" id="269797"/>
    <lineage>
        <taxon>Archaea</taxon>
        <taxon>Methanobacteriati</taxon>
        <taxon>Methanobacteriota</taxon>
        <taxon>Stenosarchaea group</taxon>
        <taxon>Methanomicrobia</taxon>
        <taxon>Methanosarcinales</taxon>
        <taxon>Methanosarcinaceae</taxon>
        <taxon>Methanosarcina</taxon>
    </lineage>
</organism>
<evidence type="ECO:0000256" key="1">
    <source>
        <dbReference type="ARBA" id="ARBA00022737"/>
    </source>
</evidence>
<dbReference type="SMART" id="SM00089">
    <property type="entry name" value="PKD"/>
    <property type="match status" value="5"/>
</dbReference>
<dbReference type="eggNOG" id="arCOG03991">
    <property type="taxonomic scope" value="Archaea"/>
</dbReference>
<dbReference type="HOGENOM" id="CLU_009318_5_1_2"/>
<dbReference type="eggNOG" id="arCOG02510">
    <property type="taxonomic scope" value="Archaea"/>
</dbReference>
<dbReference type="SUPFAM" id="SSF63829">
    <property type="entry name" value="Calcium-dependent phosphotriesterase"/>
    <property type="match status" value="1"/>
</dbReference>
<gene>
    <name evidence="3" type="ordered locus">Mbar_A3620</name>
</gene>
<dbReference type="InterPro" id="IPR000601">
    <property type="entry name" value="PKD_dom"/>
</dbReference>
<feature type="domain" description="PKD" evidence="2">
    <location>
        <begin position="671"/>
        <end position="752"/>
    </location>
</feature>
<dbReference type="Gene3D" id="2.120.10.30">
    <property type="entry name" value="TolB, C-terminal domain"/>
    <property type="match status" value="3"/>
</dbReference>
<proteinExistence type="predicted"/>
<dbReference type="InterPro" id="IPR022409">
    <property type="entry name" value="PKD/Chitinase_dom"/>
</dbReference>
<dbReference type="InterPro" id="IPR011042">
    <property type="entry name" value="6-blade_b-propeller_TolB-like"/>
</dbReference>
<dbReference type="InterPro" id="IPR001258">
    <property type="entry name" value="NHL_repeat"/>
</dbReference>
<dbReference type="SUPFAM" id="SSF49299">
    <property type="entry name" value="PKD domain"/>
    <property type="match status" value="5"/>
</dbReference>
<evidence type="ECO:0000313" key="3">
    <source>
        <dbReference type="EMBL" id="AAZ72485.1"/>
    </source>
</evidence>
<sequence length="752" mass="81564">MNLNEYKLLTFFNMKYKRKSKEEFLIKYQHDNTFRIMSLCLIILFLGVMSASVAHAESYKFVTKWGSYGNGAGQFHYPRAIVATSSGYIYVADSGNNRVQEFNSNGKFINQWSSTNDVSLGSVNGVAIDSSGDVYVADTNNRIVKFDKNGNFITKFGSYGSGNVQFKNARDICLDSSGNIYVADTGNNRIQKLDNNGNYLVQWGSYGSSNGQFKNPIDVALDSLDNVYVADKDNHCIKKFDSNGNYLMQFGNSGNGDGQFNNIISVFVDSSGNIYVSDRGNTRIQKFDSDGNYLTHWGSYGTNDGQFKNPEDIGVDSSGNVYVADADNNRIQKFAPVYPPVTNFVSNVTTGYAPLAVKFTDTSTGTPFSWTWNFGDGTFSTVKNPTHTYSKAGKYTVKLTATNEGGNSTAAKTNYITVKTTTVKPVAIFSASPTSGKAPLKVTFTDKSTGSPTKWKWNFGDGSKSFLQNPSHKYSKAGKYTVSLTVKNDKGSNTVTKTNYLTVVAKPVAAFSASPTSGKAPLKVTFTDKSTGSPTKWKWNFGDGTTSAKQNPIHKYSKAGKYKVTLTVANAAGINTVTKTNYITVIAKPAAAFSASPTSGKAPLKVTFSDKSTGTPTKWKWTFGDGSKSFLQNPTHKYSKAGKYKVILTVTNTAGSNTVTKTNYITVVAKPVAAFSASPTSGKAPLKVTFSDKSTGTPTKWKWNFGDGATSIKQNPVHKYSNVGSYTVKLTVTNAAGSNTKTISNYIILKSK</sequence>
<dbReference type="InterPro" id="IPR050952">
    <property type="entry name" value="TRIM-NHL_E3_ligases"/>
</dbReference>
<dbReference type="AlphaFoldDB" id="Q465F7"/>
<dbReference type="FunFam" id="2.60.40.10:FF:000270">
    <property type="entry name" value="Cell surface protein"/>
    <property type="match status" value="5"/>
</dbReference>
<dbReference type="CDD" id="cd14955">
    <property type="entry name" value="NHL_like_4"/>
    <property type="match status" value="1"/>
</dbReference>
<dbReference type="InterPro" id="IPR013783">
    <property type="entry name" value="Ig-like_fold"/>
</dbReference>
<feature type="domain" description="PKD" evidence="2">
    <location>
        <begin position="589"/>
        <end position="672"/>
    </location>
</feature>
<dbReference type="eggNOG" id="arCOG03563">
    <property type="taxonomic scope" value="Archaea"/>
</dbReference>
<dbReference type="PaxDb" id="269797-Mbar_A3620"/>
<evidence type="ECO:0000259" key="2">
    <source>
        <dbReference type="PROSITE" id="PS50093"/>
    </source>
</evidence>
<protein>
    <submittedName>
        <fullName evidence="3">Putative surface layer protein</fullName>
    </submittedName>
</protein>
<feature type="domain" description="PKD" evidence="2">
    <location>
        <begin position="507"/>
        <end position="590"/>
    </location>
</feature>
<reference evidence="3" key="1">
    <citation type="submission" date="2006-06" db="EMBL/GenBank/DDBJ databases">
        <title>Complete sequence of chromosome 1 of Methanosarcina barkeri str. fusaro.</title>
        <authorList>
            <person name="Copeland A."/>
            <person name="Lucas S."/>
            <person name="Lapidus A."/>
            <person name="Barry K."/>
            <person name="Detter J.C."/>
            <person name="Glavina T."/>
            <person name="Hammon N."/>
            <person name="Israni S."/>
            <person name="Pitluck S."/>
            <person name="Goodwin L.A."/>
            <person name="Saunders E.H."/>
            <person name="Schmutz J."/>
            <person name="Larimer F."/>
            <person name="Land M."/>
            <person name="Anderson I."/>
            <person name="Richardson P."/>
        </authorList>
    </citation>
    <scope>NUCLEOTIDE SEQUENCE</scope>
    <source>
        <strain evidence="3">Fusaro</strain>
    </source>
</reference>
<dbReference type="CDD" id="cd00146">
    <property type="entry name" value="PKD"/>
    <property type="match status" value="5"/>
</dbReference>
<dbReference type="PANTHER" id="PTHR24104">
    <property type="entry name" value="E3 UBIQUITIN-PROTEIN LIGASE NHLRC1-RELATED"/>
    <property type="match status" value="1"/>
</dbReference>